<name>A0A4Y7XFJ6_9GAMM</name>
<accession>A0A4Y7XFJ6</accession>
<evidence type="ECO:0000256" key="2">
    <source>
        <dbReference type="SAM" id="MobiDB-lite"/>
    </source>
</evidence>
<evidence type="ECO:0000313" key="4">
    <source>
        <dbReference type="Proteomes" id="UP000297834"/>
    </source>
</evidence>
<organism evidence="3 4">
    <name type="scientific">Alkanindiges illinoisensis</name>
    <dbReference type="NCBI Taxonomy" id="197183"/>
    <lineage>
        <taxon>Bacteria</taxon>
        <taxon>Pseudomonadati</taxon>
        <taxon>Pseudomonadota</taxon>
        <taxon>Gammaproteobacteria</taxon>
        <taxon>Moraxellales</taxon>
        <taxon>Moraxellaceae</taxon>
        <taxon>Alkanindiges</taxon>
    </lineage>
</organism>
<sequence length="385" mass="43991">MLAPSKTAIILVEGEATHSSSQQSLTPAQQQFNALSEKIAQQKQQVEEWQALVVLVQQRIHGKLMPLYDQLARQQGQLIEQLHQASLQYPLTAWESVQLHRVIIELCEQVLRHKLPDEDPLIAQIYQLYLAEQAQTSTFAPVASELPQQQHLQPLDHRFEPDCGVALFDADDLTTDLATDLVTSFEIMAQQQEAERDYQKQQRKMARLALKQQAKEHAKEERDTAQQQANAPAQKSLRQLYQRLAAMLHPDREQDEQQKITKTDLMQQATEAYQSQDLLGLVQLQNAVSFNTNSNFAQLADEQLHLYHLNLHRYSQTLDENITGHKARLASLCAIERVEMVTAKSVIKKLKEQASLLTQYNAMLSQQLKNLKDAKAIKAFLRQYS</sequence>
<reference evidence="3 4" key="1">
    <citation type="submission" date="2019-03" db="EMBL/GenBank/DDBJ databases">
        <title>Alkanindiges illinoisensis: a potential pathogenic isolated from ascites of a gastric cancer patient with abdominal metastasis.</title>
        <authorList>
            <person name="Hu X."/>
            <person name="Yang B."/>
            <person name="Yan X."/>
            <person name="Lin L."/>
            <person name="Zhao H."/>
            <person name="Zhou F."/>
            <person name="Su B."/>
            <person name="Chen J."/>
            <person name="Rui Y."/>
            <person name="Wang Q."/>
            <person name="Zheng L."/>
        </authorList>
    </citation>
    <scope>NUCLEOTIDE SEQUENCE [LARGE SCALE GENOMIC DNA]</scope>
    <source>
        <strain evidence="3 4">NFYY 23406</strain>
    </source>
</reference>
<dbReference type="EMBL" id="SNTY01000006">
    <property type="protein sequence ID" value="TEU30621.1"/>
    <property type="molecule type" value="Genomic_DNA"/>
</dbReference>
<keyword evidence="1" id="KW-0175">Coiled coil</keyword>
<feature type="region of interest" description="Disordered" evidence="2">
    <location>
        <begin position="196"/>
        <end position="234"/>
    </location>
</feature>
<gene>
    <name evidence="3" type="ORF">E2B99_01140</name>
</gene>
<evidence type="ECO:0000313" key="3">
    <source>
        <dbReference type="EMBL" id="TEU30621.1"/>
    </source>
</evidence>
<dbReference type="OrthoDB" id="6716816at2"/>
<proteinExistence type="predicted"/>
<comment type="caution">
    <text evidence="3">The sequence shown here is derived from an EMBL/GenBank/DDBJ whole genome shotgun (WGS) entry which is preliminary data.</text>
</comment>
<keyword evidence="4" id="KW-1185">Reference proteome</keyword>
<evidence type="ECO:0000256" key="1">
    <source>
        <dbReference type="SAM" id="Coils"/>
    </source>
</evidence>
<dbReference type="STRING" id="1120977.GCA_000619845_01753"/>
<dbReference type="AlphaFoldDB" id="A0A4Y7XFJ6"/>
<protein>
    <recommendedName>
        <fullName evidence="5">Molecular chaperone DnaJ</fullName>
    </recommendedName>
</protein>
<evidence type="ECO:0008006" key="5">
    <source>
        <dbReference type="Google" id="ProtNLM"/>
    </source>
</evidence>
<dbReference type="RefSeq" id="WP_134243173.1">
    <property type="nucleotide sequence ID" value="NZ_SNTY01000006.1"/>
</dbReference>
<dbReference type="Proteomes" id="UP000297834">
    <property type="component" value="Unassembled WGS sequence"/>
</dbReference>
<feature type="compositionally biased region" description="Basic and acidic residues" evidence="2">
    <location>
        <begin position="213"/>
        <end position="224"/>
    </location>
</feature>
<feature type="coiled-coil region" evidence="1">
    <location>
        <begin position="32"/>
        <end position="59"/>
    </location>
</feature>
<feature type="compositionally biased region" description="Polar residues" evidence="2">
    <location>
        <begin position="225"/>
        <end position="234"/>
    </location>
</feature>